<comment type="caution">
    <text evidence="1">The sequence shown here is derived from an EMBL/GenBank/DDBJ whole genome shotgun (WGS) entry which is preliminary data.</text>
</comment>
<organism evidence="1 2">
    <name type="scientific">Quercus rubra</name>
    <name type="common">Northern red oak</name>
    <name type="synonym">Quercus borealis</name>
    <dbReference type="NCBI Taxonomy" id="3512"/>
    <lineage>
        <taxon>Eukaryota</taxon>
        <taxon>Viridiplantae</taxon>
        <taxon>Streptophyta</taxon>
        <taxon>Embryophyta</taxon>
        <taxon>Tracheophyta</taxon>
        <taxon>Spermatophyta</taxon>
        <taxon>Magnoliopsida</taxon>
        <taxon>eudicotyledons</taxon>
        <taxon>Gunneridae</taxon>
        <taxon>Pentapetalae</taxon>
        <taxon>rosids</taxon>
        <taxon>fabids</taxon>
        <taxon>Fagales</taxon>
        <taxon>Fagaceae</taxon>
        <taxon>Quercus</taxon>
    </lineage>
</organism>
<dbReference type="EMBL" id="JAXUIC010000001">
    <property type="protein sequence ID" value="KAK4608523.1"/>
    <property type="molecule type" value="Genomic_DNA"/>
</dbReference>
<evidence type="ECO:0000313" key="1">
    <source>
        <dbReference type="EMBL" id="KAK4608523.1"/>
    </source>
</evidence>
<keyword evidence="2" id="KW-1185">Reference proteome</keyword>
<dbReference type="PANTHER" id="PTHR33702">
    <property type="entry name" value="BNAA09G40010D PROTEIN"/>
    <property type="match status" value="1"/>
</dbReference>
<sequence>MEIVPSSYYENLERYWKRRRYLRLNGADSNKKKLMIARLGGTAHGVRRTTPKLLFNTASPTKVLAKFHDAYVDMMILLASNVGNLNKISVVSSGEEVDSRFVLEIYKRITSTCEIMDFDDAKFN</sequence>
<evidence type="ECO:0000313" key="2">
    <source>
        <dbReference type="Proteomes" id="UP001324115"/>
    </source>
</evidence>
<proteinExistence type="predicted"/>
<dbReference type="Proteomes" id="UP001324115">
    <property type="component" value="Unassembled WGS sequence"/>
</dbReference>
<name>A0AAN7GBC1_QUERU</name>
<gene>
    <name evidence="1" type="ORF">RGQ29_002082</name>
</gene>
<dbReference type="AlphaFoldDB" id="A0AAN7GBC1"/>
<dbReference type="PANTHER" id="PTHR33702:SF2">
    <property type="match status" value="1"/>
</dbReference>
<reference evidence="1 2" key="1">
    <citation type="journal article" date="2023" name="G3 (Bethesda)">
        <title>A haplotype-resolved chromosome-scale genome for Quercus rubra L. provides insights into the genetics of adaptive traits for red oak species.</title>
        <authorList>
            <person name="Kapoor B."/>
            <person name="Jenkins J."/>
            <person name="Schmutz J."/>
            <person name="Zhebentyayeva T."/>
            <person name="Kuelheim C."/>
            <person name="Coggeshall M."/>
            <person name="Heim C."/>
            <person name="Lasky J.R."/>
            <person name="Leites L."/>
            <person name="Islam-Faridi N."/>
            <person name="Romero-Severson J."/>
            <person name="DeLeo V.L."/>
            <person name="Lucas S.M."/>
            <person name="Lazic D."/>
            <person name="Gailing O."/>
            <person name="Carlson J."/>
            <person name="Staton M."/>
        </authorList>
    </citation>
    <scope>NUCLEOTIDE SEQUENCE [LARGE SCALE GENOMIC DNA]</scope>
    <source>
        <strain evidence="1">Pseudo-F2</strain>
    </source>
</reference>
<protein>
    <submittedName>
        <fullName evidence="1">Uncharacterized protein</fullName>
    </submittedName>
</protein>
<accession>A0AAN7GBC1</accession>